<reference evidence="2" key="1">
    <citation type="submission" date="2024-07" db="EMBL/GenBank/DDBJ databases">
        <title>Two chromosome-level genome assemblies of Korean endemic species Abeliophyllum distichum and Forsythia ovata (Oleaceae).</title>
        <authorList>
            <person name="Jang H."/>
        </authorList>
    </citation>
    <scope>NUCLEOTIDE SEQUENCE [LARGE SCALE GENOMIC DNA]</scope>
</reference>
<dbReference type="Proteomes" id="UP001604277">
    <property type="component" value="Unassembled WGS sequence"/>
</dbReference>
<accession>A0ABD1SPM0</accession>
<name>A0ABD1SPM0_9LAMI</name>
<proteinExistence type="predicted"/>
<keyword evidence="2" id="KW-1185">Reference proteome</keyword>
<comment type="caution">
    <text evidence="1">The sequence shown here is derived from an EMBL/GenBank/DDBJ whole genome shotgun (WGS) entry which is preliminary data.</text>
</comment>
<evidence type="ECO:0000313" key="1">
    <source>
        <dbReference type="EMBL" id="KAL2502575.1"/>
    </source>
</evidence>
<evidence type="ECO:0000313" key="2">
    <source>
        <dbReference type="Proteomes" id="UP001604277"/>
    </source>
</evidence>
<protein>
    <submittedName>
        <fullName evidence="1">Uncharacterized protein</fullName>
    </submittedName>
</protein>
<organism evidence="1 2">
    <name type="scientific">Forsythia ovata</name>
    <dbReference type="NCBI Taxonomy" id="205694"/>
    <lineage>
        <taxon>Eukaryota</taxon>
        <taxon>Viridiplantae</taxon>
        <taxon>Streptophyta</taxon>
        <taxon>Embryophyta</taxon>
        <taxon>Tracheophyta</taxon>
        <taxon>Spermatophyta</taxon>
        <taxon>Magnoliopsida</taxon>
        <taxon>eudicotyledons</taxon>
        <taxon>Gunneridae</taxon>
        <taxon>Pentapetalae</taxon>
        <taxon>asterids</taxon>
        <taxon>lamiids</taxon>
        <taxon>Lamiales</taxon>
        <taxon>Oleaceae</taxon>
        <taxon>Forsythieae</taxon>
        <taxon>Forsythia</taxon>
    </lineage>
</organism>
<sequence>MSDFTKLRDKYWIPEGFGLIFSAKADWPCSPPHGHVAVMSDAFECGMKLSLHPIFKDILRSYNLCPYQREREPKKGVKDWYYLTPRGSYSVESSPGTHHPSSTRRANGYGQLGLAGLPKSPGQFLTEKDLKVIGRLYSYKGDFSGIICTD</sequence>
<gene>
    <name evidence="1" type="ORF">Fot_36423</name>
</gene>
<dbReference type="AlphaFoldDB" id="A0ABD1SPM0"/>
<dbReference type="EMBL" id="JBFOLJ010000010">
    <property type="protein sequence ID" value="KAL2502575.1"/>
    <property type="molecule type" value="Genomic_DNA"/>
</dbReference>